<keyword evidence="5" id="KW-0411">Iron-sulfur</keyword>
<evidence type="ECO:0000313" key="8">
    <source>
        <dbReference type="EMBL" id="KAB8194185.1"/>
    </source>
</evidence>
<comment type="cofactor">
    <cofactor evidence="1">
        <name>[4Fe-4S] cluster</name>
        <dbReference type="ChEBI" id="CHEBI:49883"/>
    </cofactor>
</comment>
<dbReference type="SFLD" id="SFLDS00029">
    <property type="entry name" value="Radical_SAM"/>
    <property type="match status" value="1"/>
</dbReference>
<dbReference type="SFLD" id="SFLDF00324">
    <property type="entry name" value="bacteriocin_maturation"/>
    <property type="match status" value="1"/>
</dbReference>
<dbReference type="InterPro" id="IPR007197">
    <property type="entry name" value="rSAM"/>
</dbReference>
<feature type="domain" description="Elp3/MiaA/NifB-like radical SAM core" evidence="7">
    <location>
        <begin position="274"/>
        <end position="479"/>
    </location>
</feature>
<dbReference type="Proteomes" id="UP000312512">
    <property type="component" value="Unassembled WGS sequence"/>
</dbReference>
<dbReference type="SMART" id="SM00729">
    <property type="entry name" value="Elp3"/>
    <property type="match status" value="1"/>
</dbReference>
<evidence type="ECO:0000256" key="3">
    <source>
        <dbReference type="ARBA" id="ARBA00022723"/>
    </source>
</evidence>
<comment type="caution">
    <text evidence="8">The sequence shown here is derived from an EMBL/GenBank/DDBJ whole genome shotgun (WGS) entry which is preliminary data.</text>
</comment>
<evidence type="ECO:0000256" key="1">
    <source>
        <dbReference type="ARBA" id="ARBA00001966"/>
    </source>
</evidence>
<evidence type="ECO:0000259" key="7">
    <source>
        <dbReference type="SMART" id="SM00729"/>
    </source>
</evidence>
<dbReference type="SUPFAM" id="SSF102114">
    <property type="entry name" value="Radical SAM enzymes"/>
    <property type="match status" value="1"/>
</dbReference>
<dbReference type="InterPro" id="IPR023404">
    <property type="entry name" value="rSAM_horseshoe"/>
</dbReference>
<keyword evidence="4" id="KW-0408">Iron</keyword>
<name>A0A5C4WI17_9ACTN</name>
<dbReference type="Pfam" id="PF04055">
    <property type="entry name" value="Radical_SAM"/>
    <property type="match status" value="1"/>
</dbReference>
<evidence type="ECO:0000256" key="5">
    <source>
        <dbReference type="ARBA" id="ARBA00023014"/>
    </source>
</evidence>
<evidence type="ECO:0000256" key="2">
    <source>
        <dbReference type="ARBA" id="ARBA00022691"/>
    </source>
</evidence>
<sequence>MEHSLPARRRLRVALVNMPWSWTYMPSIQCGLLQSVVRKSGHDCDVLYLNLDLAAWLGDETYQQIVQIDDQAGHFCQLGEWLFSYAAFGDIRPDHDYFAEYPEVPEGWSAMRSEGPDRLIAYRRDDLPAWLESVVRGVDWASYDAVGFSSTFLQNNASLALGRLLKTRFPDLPLIFGGANFDGGMGVAYAEKLWWLDYVVSGEGDIALPALLDQLAAGTDDPIPGVHRRGSGRPDPGEAARTRDLDSLPVPDYGDYFAGLARYDRAQVLGGDDVRLHVEFSRGCWWGAKHHCTFCGLNKMGMAYRSKSGPRAVAELEHLLCTYPTASVDATDNILDMKYLHTFCSELAERRWDLDLFFEVKANLSREQLALMARAGIRRIQPGIESLSTHLLELMRKGSTKLINIRLLKWALHYGIAVQWHLLAGFPGESDADYAEQAEISPLLHHLQPPRTLHGIWLERFSPYFTDPASFSISGVRPQPSYGHVYPADLDHARIAYYFDGEVEGTASPEAHGLVSAAVAEWQRAWSRRDRPTLFYRRLPGRLSIIDTRSGRPRKAVLEGWRGDAYEACGDTIRSGKGVHQQLLDRGHDLSLETVTRFLDDCCRSGVMVSEEEKYLSLALPQNPR</sequence>
<accession>A0A5C4WI17</accession>
<dbReference type="InterPro" id="IPR051198">
    <property type="entry name" value="BchE-like"/>
</dbReference>
<reference evidence="8 9" key="1">
    <citation type="submission" date="2019-10" db="EMBL/GenBank/DDBJ databases">
        <title>Nonomuraea sp. nov., isolated from Phyllanthus amarus.</title>
        <authorList>
            <person name="Klykleung N."/>
            <person name="Tanasupawat S."/>
        </authorList>
    </citation>
    <scope>NUCLEOTIDE SEQUENCE [LARGE SCALE GENOMIC DNA]</scope>
    <source>
        <strain evidence="8 9">PA1-10</strain>
    </source>
</reference>
<keyword evidence="9" id="KW-1185">Reference proteome</keyword>
<evidence type="ECO:0000313" key="9">
    <source>
        <dbReference type="Proteomes" id="UP000312512"/>
    </source>
</evidence>
<organism evidence="8 9">
    <name type="scientific">Nonomuraea phyllanthi</name>
    <dbReference type="NCBI Taxonomy" id="2219224"/>
    <lineage>
        <taxon>Bacteria</taxon>
        <taxon>Bacillati</taxon>
        <taxon>Actinomycetota</taxon>
        <taxon>Actinomycetes</taxon>
        <taxon>Streptosporangiales</taxon>
        <taxon>Streptosporangiaceae</taxon>
        <taxon>Nonomuraea</taxon>
    </lineage>
</organism>
<dbReference type="GO" id="GO:0003824">
    <property type="term" value="F:catalytic activity"/>
    <property type="evidence" value="ECO:0007669"/>
    <property type="project" value="InterPro"/>
</dbReference>
<dbReference type="PANTHER" id="PTHR43409">
    <property type="entry name" value="ANAEROBIC MAGNESIUM-PROTOPORPHYRIN IX MONOMETHYL ESTER CYCLASE-RELATED"/>
    <property type="match status" value="1"/>
</dbReference>
<dbReference type="EMBL" id="VDLX02000006">
    <property type="protein sequence ID" value="KAB8194185.1"/>
    <property type="molecule type" value="Genomic_DNA"/>
</dbReference>
<dbReference type="GO" id="GO:0046872">
    <property type="term" value="F:metal ion binding"/>
    <property type="evidence" value="ECO:0007669"/>
    <property type="project" value="UniProtKB-KW"/>
</dbReference>
<feature type="region of interest" description="Disordered" evidence="6">
    <location>
        <begin position="222"/>
        <end position="244"/>
    </location>
</feature>
<evidence type="ECO:0000256" key="4">
    <source>
        <dbReference type="ARBA" id="ARBA00023004"/>
    </source>
</evidence>
<dbReference type="InterPro" id="IPR023984">
    <property type="entry name" value="rSAM_ocin_1"/>
</dbReference>
<keyword evidence="2" id="KW-0949">S-adenosyl-L-methionine</keyword>
<protein>
    <submittedName>
        <fullName evidence="8">RiPP maturation radical SAM protein 1</fullName>
    </submittedName>
</protein>
<gene>
    <name evidence="8" type="ORF">FH608_018615</name>
</gene>
<dbReference type="Gene3D" id="3.80.30.20">
    <property type="entry name" value="tm_1862 like domain"/>
    <property type="match status" value="1"/>
</dbReference>
<dbReference type="RefSeq" id="WP_139631793.1">
    <property type="nucleotide sequence ID" value="NZ_VDLX02000006.1"/>
</dbReference>
<dbReference type="PANTHER" id="PTHR43409:SF7">
    <property type="entry name" value="BLL1977 PROTEIN"/>
    <property type="match status" value="1"/>
</dbReference>
<evidence type="ECO:0000256" key="6">
    <source>
        <dbReference type="SAM" id="MobiDB-lite"/>
    </source>
</evidence>
<dbReference type="NCBIfam" id="TIGR03975">
    <property type="entry name" value="rSAM_ocin_1"/>
    <property type="match status" value="1"/>
</dbReference>
<dbReference type="GO" id="GO:0051536">
    <property type="term" value="F:iron-sulfur cluster binding"/>
    <property type="evidence" value="ECO:0007669"/>
    <property type="project" value="UniProtKB-KW"/>
</dbReference>
<dbReference type="OrthoDB" id="9801424at2"/>
<keyword evidence="3" id="KW-0479">Metal-binding</keyword>
<dbReference type="GO" id="GO:0005829">
    <property type="term" value="C:cytosol"/>
    <property type="evidence" value="ECO:0007669"/>
    <property type="project" value="TreeGrafter"/>
</dbReference>
<dbReference type="InterPro" id="IPR058240">
    <property type="entry name" value="rSAM_sf"/>
</dbReference>
<dbReference type="AlphaFoldDB" id="A0A5C4WI17"/>
<dbReference type="InterPro" id="IPR006638">
    <property type="entry name" value="Elp3/MiaA/NifB-like_rSAM"/>
</dbReference>
<proteinExistence type="predicted"/>
<dbReference type="Gene3D" id="3.40.50.280">
    <property type="entry name" value="Cobalamin-binding domain"/>
    <property type="match status" value="1"/>
</dbReference>
<dbReference type="SFLD" id="SFLDG01082">
    <property type="entry name" value="B12-binding_domain_containing"/>
    <property type="match status" value="1"/>
</dbReference>
<feature type="compositionally biased region" description="Basic and acidic residues" evidence="6">
    <location>
        <begin position="235"/>
        <end position="244"/>
    </location>
</feature>